<feature type="binding site" evidence="6">
    <location>
        <position position="170"/>
    </location>
    <ligand>
        <name>FAD</name>
        <dbReference type="ChEBI" id="CHEBI:57692"/>
    </ligand>
</feature>
<keyword evidence="3" id="KW-0285">Flavoprotein</keyword>
<dbReference type="KEGG" id="cmt:CCM_08638"/>
<evidence type="ECO:0000256" key="5">
    <source>
        <dbReference type="ARBA" id="ARBA00023002"/>
    </source>
</evidence>
<dbReference type="Gene3D" id="3.40.50.720">
    <property type="entry name" value="NAD(P)-binding Rossmann-like Domain"/>
    <property type="match status" value="1"/>
</dbReference>
<keyword evidence="7" id="KW-1133">Transmembrane helix</keyword>
<dbReference type="Pfam" id="PF01266">
    <property type="entry name" value="DAO"/>
    <property type="match status" value="1"/>
</dbReference>
<dbReference type="PROSITE" id="PS00677">
    <property type="entry name" value="DAO"/>
    <property type="match status" value="1"/>
</dbReference>
<evidence type="ECO:0000256" key="1">
    <source>
        <dbReference type="ARBA" id="ARBA00001974"/>
    </source>
</evidence>
<dbReference type="SUPFAM" id="SSF51971">
    <property type="entry name" value="Nucleotide-binding domain"/>
    <property type="match status" value="1"/>
</dbReference>
<keyword evidence="4 6" id="KW-0274">FAD</keyword>
<dbReference type="GO" id="GO:0071949">
    <property type="term" value="F:FAD binding"/>
    <property type="evidence" value="ECO:0007669"/>
    <property type="project" value="InterPro"/>
</dbReference>
<keyword evidence="7" id="KW-0812">Transmembrane</keyword>
<feature type="transmembrane region" description="Helical" evidence="7">
    <location>
        <begin position="6"/>
        <end position="27"/>
    </location>
</feature>
<dbReference type="RefSeq" id="XP_006673838.1">
    <property type="nucleotide sequence ID" value="XM_006673775.1"/>
</dbReference>
<keyword evidence="7" id="KW-0472">Membrane</keyword>
<name>G3JRJ0_CORMM</name>
<feature type="binding site" evidence="6">
    <location>
        <position position="293"/>
    </location>
    <ligand>
        <name>D-dopa</name>
        <dbReference type="ChEBI" id="CHEBI:149689"/>
    </ligand>
</feature>
<dbReference type="InterPro" id="IPR006181">
    <property type="entry name" value="D-amino_acid_oxidase_CS"/>
</dbReference>
<dbReference type="SUPFAM" id="SSF54373">
    <property type="entry name" value="FAD-linked reductases, C-terminal domain"/>
    <property type="match status" value="1"/>
</dbReference>
<dbReference type="InParanoid" id="G3JRJ0"/>
<feature type="domain" description="FAD dependent oxidoreductase" evidence="8">
    <location>
        <begin position="10"/>
        <end position="335"/>
    </location>
</feature>
<dbReference type="Gene3D" id="3.30.9.10">
    <property type="entry name" value="D-Amino Acid Oxidase, subunit A, domain 2"/>
    <property type="match status" value="1"/>
</dbReference>
<keyword evidence="5" id="KW-0560">Oxidoreductase</keyword>
<evidence type="ECO:0000259" key="8">
    <source>
        <dbReference type="Pfam" id="PF01266"/>
    </source>
</evidence>
<dbReference type="Proteomes" id="UP000001610">
    <property type="component" value="Unassembled WGS sequence"/>
</dbReference>
<evidence type="ECO:0000313" key="10">
    <source>
        <dbReference type="Proteomes" id="UP000001610"/>
    </source>
</evidence>
<feature type="binding site" evidence="6">
    <location>
        <begin position="51"/>
        <end position="52"/>
    </location>
    <ligand>
        <name>FAD</name>
        <dbReference type="ChEBI" id="CHEBI:57692"/>
    </ligand>
</feature>
<dbReference type="PANTHER" id="PTHR11530">
    <property type="entry name" value="D-AMINO ACID OXIDASE"/>
    <property type="match status" value="1"/>
</dbReference>
<feature type="binding site" evidence="6">
    <location>
        <position position="226"/>
    </location>
    <ligand>
        <name>D-dopa</name>
        <dbReference type="ChEBI" id="CHEBI:149689"/>
    </ligand>
</feature>
<dbReference type="eggNOG" id="KOG3923">
    <property type="taxonomic scope" value="Eukaryota"/>
</dbReference>
<comment type="similarity">
    <text evidence="2">Belongs to the DAMOX/DASOX family.</text>
</comment>
<dbReference type="GeneID" id="18170644"/>
<sequence length="354" mass="38688">MANVASPQSIVIVGAGIIGLNVALVLAERGYGSMITVVAAHLPGDTALTYTSPYAGCNFSAISGSDPNALRWDQLGYAHLCKLAFQEPHRSFVQRTPSIEMWDENVPNEKIKHMSEYLEDFRILGAEELPQGVKFAVSFTTVTINAPKHIEYLRSRLENDYGVRFLRKTVPHLHDAFSNSATQIVFNCIGNAARSMPGVEDSKCYPTRGQVVLMKAPSVRTNIMRHGRDYETYVIPRPQSNGNVVLGGYMQRANDDGATYAHETESIVQRTTELSQELRQGEQELLAAMSGFRPSREGGARVERESVVVGGKPKTVIHNYGAGGTGYQGGYGMAVDAVQAAESILQGLKLHSRL</sequence>
<gene>
    <name evidence="9" type="ORF">CCM_08638</name>
</gene>
<dbReference type="AlphaFoldDB" id="G3JRJ0"/>
<dbReference type="InterPro" id="IPR023209">
    <property type="entry name" value="DAO"/>
</dbReference>
<dbReference type="PIRSF" id="PIRSF000189">
    <property type="entry name" value="D-aa_oxidase"/>
    <property type="match status" value="1"/>
</dbReference>
<evidence type="ECO:0000256" key="4">
    <source>
        <dbReference type="ARBA" id="ARBA00022827"/>
    </source>
</evidence>
<dbReference type="VEuPathDB" id="FungiDB:CCM_08638"/>
<reference evidence="9 10" key="1">
    <citation type="journal article" date="2011" name="Genome Biol.">
        <title>Genome sequence of the insect pathogenic fungus Cordyceps militaris, a valued traditional Chinese medicine.</title>
        <authorList>
            <person name="Zheng P."/>
            <person name="Xia Y."/>
            <person name="Xiao G."/>
            <person name="Xiong C."/>
            <person name="Hu X."/>
            <person name="Zhang S."/>
            <person name="Zheng H."/>
            <person name="Huang Y."/>
            <person name="Zhou Y."/>
            <person name="Wang S."/>
            <person name="Zhao G.P."/>
            <person name="Liu X."/>
            <person name="St Leger R.J."/>
            <person name="Wang C."/>
        </authorList>
    </citation>
    <scope>NUCLEOTIDE SEQUENCE [LARGE SCALE GENOMIC DNA]</scope>
    <source>
        <strain evidence="9 10">CM01</strain>
    </source>
</reference>
<accession>G3JRJ0</accession>
<dbReference type="InterPro" id="IPR006076">
    <property type="entry name" value="FAD-dep_OxRdtase"/>
</dbReference>
<dbReference type="GO" id="GO:0005737">
    <property type="term" value="C:cytoplasm"/>
    <property type="evidence" value="ECO:0007669"/>
    <property type="project" value="TreeGrafter"/>
</dbReference>
<evidence type="ECO:0000256" key="6">
    <source>
        <dbReference type="PIRSR" id="PIRSR000189-1"/>
    </source>
</evidence>
<comment type="cofactor">
    <cofactor evidence="1 6">
        <name>FAD</name>
        <dbReference type="ChEBI" id="CHEBI:57692"/>
    </cofactor>
</comment>
<keyword evidence="10" id="KW-1185">Reference proteome</keyword>
<evidence type="ECO:0000256" key="7">
    <source>
        <dbReference type="SAM" id="Phobius"/>
    </source>
</evidence>
<feature type="binding site" evidence="6">
    <location>
        <position position="324"/>
    </location>
    <ligand>
        <name>D-dopa</name>
        <dbReference type="ChEBI" id="CHEBI:149689"/>
    </ligand>
</feature>
<organism evidence="9 10">
    <name type="scientific">Cordyceps militaris (strain CM01)</name>
    <name type="common">Caterpillar fungus</name>
    <dbReference type="NCBI Taxonomy" id="983644"/>
    <lineage>
        <taxon>Eukaryota</taxon>
        <taxon>Fungi</taxon>
        <taxon>Dikarya</taxon>
        <taxon>Ascomycota</taxon>
        <taxon>Pezizomycotina</taxon>
        <taxon>Sordariomycetes</taxon>
        <taxon>Hypocreomycetidae</taxon>
        <taxon>Hypocreales</taxon>
        <taxon>Cordycipitaceae</taxon>
        <taxon>Cordyceps</taxon>
    </lineage>
</organism>
<evidence type="ECO:0000313" key="9">
    <source>
        <dbReference type="EMBL" id="EGX88593.1"/>
    </source>
</evidence>
<dbReference type="HOGENOM" id="CLU_034311_1_0_1"/>
<dbReference type="PANTHER" id="PTHR11530:SF11">
    <property type="entry name" value="D-ASPARTATE OXIDASE"/>
    <property type="match status" value="1"/>
</dbReference>
<dbReference type="OrthoDB" id="2015447at2759"/>
<proteinExistence type="inferred from homology"/>
<protein>
    <submittedName>
        <fullName evidence="9">NAD(P)-binding domain</fullName>
    </submittedName>
</protein>
<feature type="binding site" evidence="6">
    <location>
        <position position="233"/>
    </location>
    <ligand>
        <name>D-dopa</name>
        <dbReference type="ChEBI" id="CHEBI:149689"/>
    </ligand>
</feature>
<dbReference type="GO" id="GO:0019478">
    <property type="term" value="P:D-amino acid catabolic process"/>
    <property type="evidence" value="ECO:0007669"/>
    <property type="project" value="TreeGrafter"/>
</dbReference>
<dbReference type="EMBL" id="JH126405">
    <property type="protein sequence ID" value="EGX88593.1"/>
    <property type="molecule type" value="Genomic_DNA"/>
</dbReference>
<evidence type="ECO:0000256" key="2">
    <source>
        <dbReference type="ARBA" id="ARBA00006730"/>
    </source>
</evidence>
<evidence type="ECO:0000256" key="3">
    <source>
        <dbReference type="ARBA" id="ARBA00022630"/>
    </source>
</evidence>
<dbReference type="OMA" id="PGMREPK"/>
<dbReference type="GO" id="GO:0003884">
    <property type="term" value="F:D-amino-acid oxidase activity"/>
    <property type="evidence" value="ECO:0007669"/>
    <property type="project" value="InterPro"/>
</dbReference>
<dbReference type="STRING" id="983644.G3JRJ0"/>